<dbReference type="STRING" id="105984.A0A427XQH4"/>
<dbReference type="AlphaFoldDB" id="A0A427XQH4"/>
<keyword evidence="3" id="KW-0732">Signal</keyword>
<proteinExistence type="predicted"/>
<evidence type="ECO:0000256" key="1">
    <source>
        <dbReference type="SAM" id="MobiDB-lite"/>
    </source>
</evidence>
<dbReference type="RefSeq" id="XP_028475782.1">
    <property type="nucleotide sequence ID" value="XM_028623808.1"/>
</dbReference>
<comment type="caution">
    <text evidence="4">The sequence shown here is derived from an EMBL/GenBank/DDBJ whole genome shotgun (WGS) entry which is preliminary data.</text>
</comment>
<sequence>MAFPVAFVVSWLSLAILAAVASAEITSEAFNLTDMDTMLQYSNSAGASENTTWSTTFNGVPRADSGVGTHVHVNTVENATVSLTFAGTMVCFQGASDGAEWSLSVDGIENGARTGDLPCTKLLGFSEHTAVLTIIKGKVNITGCMVMSGMDRQGLPSLTQTSIQAASTGSDGIPKLQANPFFTPTAEGGSQWTFRSAVGMTPYPVLVSPVLRKPAGEASLLASLPANTSFVEIFGASRLNGSDYSIVFEPPSSFHNNSQILHSYRPFFDPVTQFMTPLDPTVQYNMTINMWSNPELEVDTFFFLHSVVFYTGTNGTAAASGRPSKESGGGGSTPGSPEPVATSGAHSKGLSSGAIAGIVIGVLVVVAAAIALVVFLARRRKGSTTSASATGIVGTDHRVSAPRPMAASENGSIQPLIRQQASHSEARSHGHARAAGQRLQVNTAHPRTLSVVSGPDDYMLSQSGGDDYKLSPVEDEHPPWAEKR</sequence>
<evidence type="ECO:0000256" key="3">
    <source>
        <dbReference type="SAM" id="SignalP"/>
    </source>
</evidence>
<dbReference type="GeneID" id="39593040"/>
<feature type="compositionally biased region" description="Polar residues" evidence="1">
    <location>
        <begin position="409"/>
        <end position="423"/>
    </location>
</feature>
<dbReference type="EMBL" id="RSCE01000007">
    <property type="protein sequence ID" value="RSH81063.1"/>
    <property type="molecule type" value="Genomic_DNA"/>
</dbReference>
<name>A0A427XQH4_9TREE</name>
<keyword evidence="2" id="KW-0472">Membrane</keyword>
<keyword evidence="2" id="KW-1133">Transmembrane helix</keyword>
<evidence type="ECO:0000256" key="2">
    <source>
        <dbReference type="SAM" id="Phobius"/>
    </source>
</evidence>
<feature type="chain" id="PRO_5019542900" evidence="3">
    <location>
        <begin position="24"/>
        <end position="484"/>
    </location>
</feature>
<feature type="compositionally biased region" description="Basic and acidic residues" evidence="1">
    <location>
        <begin position="466"/>
        <end position="484"/>
    </location>
</feature>
<reference evidence="4 5" key="1">
    <citation type="submission" date="2018-11" db="EMBL/GenBank/DDBJ databases">
        <title>Genome sequence of Apiotrichum porosum DSM 27194.</title>
        <authorList>
            <person name="Aliyu H."/>
            <person name="Gorte O."/>
            <person name="Ochsenreither K."/>
        </authorList>
    </citation>
    <scope>NUCLEOTIDE SEQUENCE [LARGE SCALE GENOMIC DNA]</scope>
    <source>
        <strain evidence="4 5">DSM 27194</strain>
    </source>
</reference>
<feature type="signal peptide" evidence="3">
    <location>
        <begin position="1"/>
        <end position="23"/>
    </location>
</feature>
<keyword evidence="2" id="KW-0812">Transmembrane</keyword>
<accession>A0A427XQH4</accession>
<organism evidence="4 5">
    <name type="scientific">Apiotrichum porosum</name>
    <dbReference type="NCBI Taxonomy" id="105984"/>
    <lineage>
        <taxon>Eukaryota</taxon>
        <taxon>Fungi</taxon>
        <taxon>Dikarya</taxon>
        <taxon>Basidiomycota</taxon>
        <taxon>Agaricomycotina</taxon>
        <taxon>Tremellomycetes</taxon>
        <taxon>Trichosporonales</taxon>
        <taxon>Trichosporonaceae</taxon>
        <taxon>Apiotrichum</taxon>
    </lineage>
</organism>
<protein>
    <submittedName>
        <fullName evidence="4">Uncharacterized protein</fullName>
    </submittedName>
</protein>
<feature type="region of interest" description="Disordered" evidence="1">
    <location>
        <begin position="385"/>
        <end position="484"/>
    </location>
</feature>
<dbReference type="PANTHER" id="PTHR16861">
    <property type="entry name" value="GLYCOPROTEIN 38"/>
    <property type="match status" value="1"/>
</dbReference>
<dbReference type="Proteomes" id="UP000279236">
    <property type="component" value="Unassembled WGS sequence"/>
</dbReference>
<evidence type="ECO:0000313" key="5">
    <source>
        <dbReference type="Proteomes" id="UP000279236"/>
    </source>
</evidence>
<feature type="region of interest" description="Disordered" evidence="1">
    <location>
        <begin position="316"/>
        <end position="347"/>
    </location>
</feature>
<gene>
    <name evidence="4" type="ORF">EHS24_008497</name>
</gene>
<keyword evidence="5" id="KW-1185">Reference proteome</keyword>
<evidence type="ECO:0000313" key="4">
    <source>
        <dbReference type="EMBL" id="RSH81063.1"/>
    </source>
</evidence>
<feature type="transmembrane region" description="Helical" evidence="2">
    <location>
        <begin position="354"/>
        <end position="377"/>
    </location>
</feature>
<dbReference type="PANTHER" id="PTHR16861:SF4">
    <property type="entry name" value="SH3 DOMAIN PROTEIN (AFU_ORTHOLOGUE AFUA_1G13610)"/>
    <property type="match status" value="1"/>
</dbReference>